<evidence type="ECO:0000256" key="1">
    <source>
        <dbReference type="ARBA" id="ARBA00022771"/>
    </source>
</evidence>
<keyword evidence="1 3" id="KW-0863">Zinc-finger</keyword>
<dbReference type="Pfam" id="PF14634">
    <property type="entry name" value="zf-RING_5"/>
    <property type="match status" value="1"/>
</dbReference>
<sequence>MANLNVNTLDEEFITCQICLYEFDEENKKPKFLQCSHTICLECFQAARQRDTITCPFCRTCTSKDNNNGAEWNLPTNRYVLEMIRVNRAQSNSVPTTAVPVESEEEEYALMEAIEAMQQRLLNQQQEQVITTPAATAVLQPADEDEQLRLALEMSRRDMEQEALNEAMLQSLLNQQQSQPESSQPRLVSPSRPDRHRELQGNTVAAAGVISQSTGSDSDNDMPNDEKFLILLLCSSVLYYAFLLVCQLIPFLWDRLHFTLGIVFLLVNSAVDSSRVNLYMILFCLVLSYDIFFLLLELFMFFFYHLELLLVIVFLFFVCEILIGRGSDQTLNHRTVPLSSTF</sequence>
<dbReference type="AlphaFoldDB" id="E9GE53"/>
<dbReference type="PROSITE" id="PS50330">
    <property type="entry name" value="UIM"/>
    <property type="match status" value="1"/>
</dbReference>
<dbReference type="InParanoid" id="E9GE53"/>
<proteinExistence type="predicted"/>
<feature type="region of interest" description="Disordered" evidence="4">
    <location>
        <begin position="173"/>
        <end position="196"/>
    </location>
</feature>
<dbReference type="Proteomes" id="UP000000305">
    <property type="component" value="Unassembled WGS sequence"/>
</dbReference>
<evidence type="ECO:0000256" key="5">
    <source>
        <dbReference type="SAM" id="Phobius"/>
    </source>
</evidence>
<evidence type="ECO:0000259" key="6">
    <source>
        <dbReference type="PROSITE" id="PS50089"/>
    </source>
</evidence>
<dbReference type="OrthoDB" id="6329076at2759"/>
<dbReference type="GO" id="GO:0061630">
    <property type="term" value="F:ubiquitin protein ligase activity"/>
    <property type="evidence" value="ECO:0000318"/>
    <property type="project" value="GO_Central"/>
</dbReference>
<keyword evidence="5" id="KW-0472">Membrane</keyword>
<dbReference type="EMBL" id="GL732540">
    <property type="protein sequence ID" value="EFX82371.1"/>
    <property type="molecule type" value="Genomic_DNA"/>
</dbReference>
<dbReference type="GO" id="GO:0016567">
    <property type="term" value="P:protein ubiquitination"/>
    <property type="evidence" value="ECO:0000318"/>
    <property type="project" value="GO_Central"/>
</dbReference>
<organism evidence="7 8">
    <name type="scientific">Daphnia pulex</name>
    <name type="common">Water flea</name>
    <dbReference type="NCBI Taxonomy" id="6669"/>
    <lineage>
        <taxon>Eukaryota</taxon>
        <taxon>Metazoa</taxon>
        <taxon>Ecdysozoa</taxon>
        <taxon>Arthropoda</taxon>
        <taxon>Crustacea</taxon>
        <taxon>Branchiopoda</taxon>
        <taxon>Diplostraca</taxon>
        <taxon>Cladocera</taxon>
        <taxon>Anomopoda</taxon>
        <taxon>Daphniidae</taxon>
        <taxon>Daphnia</taxon>
    </lineage>
</organism>
<dbReference type="InterPro" id="IPR003903">
    <property type="entry name" value="UIM_dom"/>
</dbReference>
<keyword evidence="5" id="KW-1133">Transmembrane helix</keyword>
<name>E9GE53_DAPPU</name>
<dbReference type="InterPro" id="IPR013083">
    <property type="entry name" value="Znf_RING/FYVE/PHD"/>
</dbReference>
<evidence type="ECO:0000256" key="2">
    <source>
        <dbReference type="ARBA" id="ARBA00022833"/>
    </source>
</evidence>
<keyword evidence="8" id="KW-1185">Reference proteome</keyword>
<dbReference type="GO" id="GO:0008270">
    <property type="term" value="F:zinc ion binding"/>
    <property type="evidence" value="ECO:0007669"/>
    <property type="project" value="UniProtKB-KW"/>
</dbReference>
<dbReference type="SUPFAM" id="SSF57850">
    <property type="entry name" value="RING/U-box"/>
    <property type="match status" value="1"/>
</dbReference>
<evidence type="ECO:0000313" key="8">
    <source>
        <dbReference type="Proteomes" id="UP000000305"/>
    </source>
</evidence>
<dbReference type="InterPro" id="IPR001841">
    <property type="entry name" value="Znf_RING"/>
</dbReference>
<feature type="transmembrane region" description="Helical" evidence="5">
    <location>
        <begin position="278"/>
        <end position="296"/>
    </location>
</feature>
<keyword evidence="1 3" id="KW-0479">Metal-binding</keyword>
<dbReference type="PROSITE" id="PS50089">
    <property type="entry name" value="ZF_RING_2"/>
    <property type="match status" value="1"/>
</dbReference>
<accession>E9GE53</accession>
<feature type="transmembrane region" description="Helical" evidence="5">
    <location>
        <begin position="228"/>
        <end position="250"/>
    </location>
</feature>
<evidence type="ECO:0000256" key="3">
    <source>
        <dbReference type="PROSITE-ProRule" id="PRU00175"/>
    </source>
</evidence>
<evidence type="ECO:0000256" key="4">
    <source>
        <dbReference type="SAM" id="MobiDB-lite"/>
    </source>
</evidence>
<feature type="domain" description="RING-type" evidence="6">
    <location>
        <begin position="16"/>
        <end position="59"/>
    </location>
</feature>
<dbReference type="PANTHER" id="PTHR22791">
    <property type="entry name" value="RING-TYPE DOMAIN-CONTAINING PROTEIN"/>
    <property type="match status" value="1"/>
</dbReference>
<gene>
    <name evidence="7" type="ORF">DAPPUDRAFT_302631</name>
</gene>
<keyword evidence="2" id="KW-0862">Zinc</keyword>
<feature type="compositionally biased region" description="Low complexity" evidence="4">
    <location>
        <begin position="173"/>
        <end position="187"/>
    </location>
</feature>
<dbReference type="InterPro" id="IPR051435">
    <property type="entry name" value="RING_finger_E3_ubiq-ligases"/>
</dbReference>
<dbReference type="HOGENOM" id="CLU_812004_0_0_1"/>
<reference evidence="7 8" key="1">
    <citation type="journal article" date="2011" name="Science">
        <title>The ecoresponsive genome of Daphnia pulex.</title>
        <authorList>
            <person name="Colbourne J.K."/>
            <person name="Pfrender M.E."/>
            <person name="Gilbert D."/>
            <person name="Thomas W.K."/>
            <person name="Tucker A."/>
            <person name="Oakley T.H."/>
            <person name="Tokishita S."/>
            <person name="Aerts A."/>
            <person name="Arnold G.J."/>
            <person name="Basu M.K."/>
            <person name="Bauer D.J."/>
            <person name="Caceres C.E."/>
            <person name="Carmel L."/>
            <person name="Casola C."/>
            <person name="Choi J.H."/>
            <person name="Detter J.C."/>
            <person name="Dong Q."/>
            <person name="Dusheyko S."/>
            <person name="Eads B.D."/>
            <person name="Frohlich T."/>
            <person name="Geiler-Samerotte K.A."/>
            <person name="Gerlach D."/>
            <person name="Hatcher P."/>
            <person name="Jogdeo S."/>
            <person name="Krijgsveld J."/>
            <person name="Kriventseva E.V."/>
            <person name="Kultz D."/>
            <person name="Laforsch C."/>
            <person name="Lindquist E."/>
            <person name="Lopez J."/>
            <person name="Manak J.R."/>
            <person name="Muller J."/>
            <person name="Pangilinan J."/>
            <person name="Patwardhan R.P."/>
            <person name="Pitluck S."/>
            <person name="Pritham E.J."/>
            <person name="Rechtsteiner A."/>
            <person name="Rho M."/>
            <person name="Rogozin I.B."/>
            <person name="Sakarya O."/>
            <person name="Salamov A."/>
            <person name="Schaack S."/>
            <person name="Shapiro H."/>
            <person name="Shiga Y."/>
            <person name="Skalitzky C."/>
            <person name="Smith Z."/>
            <person name="Souvorov A."/>
            <person name="Sung W."/>
            <person name="Tang Z."/>
            <person name="Tsuchiya D."/>
            <person name="Tu H."/>
            <person name="Vos H."/>
            <person name="Wang M."/>
            <person name="Wolf Y.I."/>
            <person name="Yamagata H."/>
            <person name="Yamada T."/>
            <person name="Ye Y."/>
            <person name="Shaw J.R."/>
            <person name="Andrews J."/>
            <person name="Crease T.J."/>
            <person name="Tang H."/>
            <person name="Lucas S.M."/>
            <person name="Robertson H.M."/>
            <person name="Bork P."/>
            <person name="Koonin E.V."/>
            <person name="Zdobnov E.M."/>
            <person name="Grigoriev I.V."/>
            <person name="Lynch M."/>
            <person name="Boore J.L."/>
        </authorList>
    </citation>
    <scope>NUCLEOTIDE SEQUENCE [LARGE SCALE GENOMIC DNA]</scope>
</reference>
<dbReference type="SMART" id="SM00184">
    <property type="entry name" value="RING"/>
    <property type="match status" value="1"/>
</dbReference>
<dbReference type="PANTHER" id="PTHR22791:SF33">
    <property type="entry name" value="RING-TYPE DOMAIN-CONTAINING PROTEIN"/>
    <property type="match status" value="1"/>
</dbReference>
<keyword evidence="5" id="KW-0812">Transmembrane</keyword>
<dbReference type="eggNOG" id="KOG2177">
    <property type="taxonomic scope" value="Eukaryota"/>
</dbReference>
<dbReference type="KEGG" id="dpx:DAPPUDRAFT_302631"/>
<protein>
    <recommendedName>
        <fullName evidence="6">RING-type domain-containing protein</fullName>
    </recommendedName>
</protein>
<evidence type="ECO:0000313" key="7">
    <source>
        <dbReference type="EMBL" id="EFX82371.1"/>
    </source>
</evidence>
<feature type="transmembrane region" description="Helical" evidence="5">
    <location>
        <begin position="302"/>
        <end position="323"/>
    </location>
</feature>
<dbReference type="Gene3D" id="3.30.40.10">
    <property type="entry name" value="Zinc/RING finger domain, C3HC4 (zinc finger)"/>
    <property type="match status" value="1"/>
</dbReference>